<keyword evidence="4" id="KW-0547">Nucleotide-binding</keyword>
<feature type="domain" description="ABC transporter" evidence="7">
    <location>
        <begin position="273"/>
        <end position="521"/>
    </location>
</feature>
<dbReference type="SMART" id="SM00382">
    <property type="entry name" value="AAA"/>
    <property type="match status" value="2"/>
</dbReference>
<reference evidence="8 9" key="1">
    <citation type="submission" date="2020-04" db="EMBL/GenBank/DDBJ databases">
        <authorList>
            <person name="De Canck E."/>
        </authorList>
    </citation>
    <scope>NUCLEOTIDE SEQUENCE [LARGE SCALE GENOMIC DNA]</scope>
    <source>
        <strain evidence="8 9">LMG 3458</strain>
    </source>
</reference>
<evidence type="ECO:0000256" key="6">
    <source>
        <dbReference type="SAM" id="MobiDB-lite"/>
    </source>
</evidence>
<dbReference type="PANTHER" id="PTHR43776:SF7">
    <property type="entry name" value="D,D-DIPEPTIDE TRANSPORT ATP-BINDING PROTEIN DDPF-RELATED"/>
    <property type="match status" value="1"/>
</dbReference>
<keyword evidence="3" id="KW-0472">Membrane</keyword>
<dbReference type="SUPFAM" id="SSF52540">
    <property type="entry name" value="P-loop containing nucleoside triphosphate hydrolases"/>
    <property type="match status" value="2"/>
</dbReference>
<dbReference type="PANTHER" id="PTHR43776">
    <property type="entry name" value="TRANSPORT ATP-BINDING PROTEIN"/>
    <property type="match status" value="1"/>
</dbReference>
<keyword evidence="2" id="KW-0813">Transport</keyword>
<comment type="similarity">
    <text evidence="1">Belongs to the ABC transporter superfamily.</text>
</comment>
<keyword evidence="5 8" id="KW-0067">ATP-binding</keyword>
<dbReference type="Pfam" id="PF00005">
    <property type="entry name" value="ABC_tran"/>
    <property type="match status" value="2"/>
</dbReference>
<dbReference type="InterPro" id="IPR050319">
    <property type="entry name" value="ABC_transp_ATP-bind"/>
</dbReference>
<evidence type="ECO:0000256" key="1">
    <source>
        <dbReference type="ARBA" id="ARBA00005417"/>
    </source>
</evidence>
<dbReference type="Proteomes" id="UP000494111">
    <property type="component" value="Unassembled WGS sequence"/>
</dbReference>
<dbReference type="NCBIfam" id="NF007739">
    <property type="entry name" value="PRK10419.1"/>
    <property type="match status" value="2"/>
</dbReference>
<dbReference type="InterPro" id="IPR003593">
    <property type="entry name" value="AAA+_ATPase"/>
</dbReference>
<dbReference type="GO" id="GO:0005524">
    <property type="term" value="F:ATP binding"/>
    <property type="evidence" value="ECO:0007669"/>
    <property type="project" value="UniProtKB-KW"/>
</dbReference>
<dbReference type="InterPro" id="IPR003439">
    <property type="entry name" value="ABC_transporter-like_ATP-bd"/>
</dbReference>
<name>A0A6S7AIG2_9BURK</name>
<dbReference type="InterPro" id="IPR017871">
    <property type="entry name" value="ABC_transporter-like_CS"/>
</dbReference>
<evidence type="ECO:0000256" key="4">
    <source>
        <dbReference type="ARBA" id="ARBA00022741"/>
    </source>
</evidence>
<proteinExistence type="inferred from homology"/>
<dbReference type="RefSeq" id="WP_175195053.1">
    <property type="nucleotide sequence ID" value="NZ_CADIJO010000023.1"/>
</dbReference>
<organism evidence="8 9">
    <name type="scientific">Achromobacter deleyi</name>
    <dbReference type="NCBI Taxonomy" id="1353891"/>
    <lineage>
        <taxon>Bacteria</taxon>
        <taxon>Pseudomonadati</taxon>
        <taxon>Pseudomonadota</taxon>
        <taxon>Betaproteobacteria</taxon>
        <taxon>Burkholderiales</taxon>
        <taxon>Alcaligenaceae</taxon>
        <taxon>Achromobacter</taxon>
    </lineage>
</organism>
<dbReference type="InterPro" id="IPR027417">
    <property type="entry name" value="P-loop_NTPase"/>
</dbReference>
<dbReference type="PROSITE" id="PS50893">
    <property type="entry name" value="ABC_TRANSPORTER_2"/>
    <property type="match status" value="2"/>
</dbReference>
<feature type="compositionally biased region" description="Low complexity" evidence="6">
    <location>
        <begin position="553"/>
        <end position="564"/>
    </location>
</feature>
<accession>A0A6S7AIG2</accession>
<protein>
    <submittedName>
        <fullName evidence="8">Glutathione import ATP-binding protein GsiA</fullName>
    </submittedName>
</protein>
<dbReference type="AlphaFoldDB" id="A0A6S7AIG2"/>
<dbReference type="EMBL" id="CADIJO010000023">
    <property type="protein sequence ID" value="CAB3732839.1"/>
    <property type="molecule type" value="Genomic_DNA"/>
</dbReference>
<evidence type="ECO:0000259" key="7">
    <source>
        <dbReference type="PROSITE" id="PS50893"/>
    </source>
</evidence>
<dbReference type="NCBIfam" id="NF008453">
    <property type="entry name" value="PRK11308.1"/>
    <property type="match status" value="2"/>
</dbReference>
<feature type="region of interest" description="Disordered" evidence="6">
    <location>
        <begin position="532"/>
        <end position="575"/>
    </location>
</feature>
<evidence type="ECO:0000313" key="9">
    <source>
        <dbReference type="Proteomes" id="UP000494111"/>
    </source>
</evidence>
<dbReference type="InterPro" id="IPR013563">
    <property type="entry name" value="Oligopep_ABC_C"/>
</dbReference>
<evidence type="ECO:0000256" key="2">
    <source>
        <dbReference type="ARBA" id="ARBA00022448"/>
    </source>
</evidence>
<keyword evidence="3" id="KW-1003">Cell membrane</keyword>
<dbReference type="GO" id="GO:0055085">
    <property type="term" value="P:transmembrane transport"/>
    <property type="evidence" value="ECO:0007669"/>
    <property type="project" value="UniProtKB-ARBA"/>
</dbReference>
<feature type="domain" description="ABC transporter" evidence="7">
    <location>
        <begin position="7"/>
        <end position="254"/>
    </location>
</feature>
<sequence>MTSPVLLDIDRLTLAAGPHHNVVADASLQVARGEIVGVVGESGSGKTLLGRAIMRLTPDAIVRTGGDIKLDGTSVYGLRPAQLRALRGPKVAMVFQEPMTSLTPSLTVGEQLVEGLLQHAPRERASHRGRIEAMLRRVGLRDIDRVLRAYPHEFSGGMRQRIMIASAMLLRPALLIADEPTTALDAVIQREVMAMLVELTQENGTAVLLISHDLPMVARYASRMVVMRRGDIVETGATAQLLAAPAHDYTRQLLATLPQRRAPRPLATAAPLLSARDLTVEYGARRTWFGRQAGVRVLHGISLDIHPGEVVAVVGESGSGKTTLGSVLTGLVAPTGGTLRYKGQPLAARGAGFDDYRYHCQMVFQDPYSSLDPRMTVSALVAEALRLAPGLSASDKARRVAETLQDVGLGGDFGQRYPHELSGGQRQRVAIARALVRRPALLIADEAVSALDVTVRAQVLDLLADLQQRYGFSCLFISHDLGVVEQIADRVIVMQTGRIVEQGTRDAIFDTPREPYTRQLLGAIPLLEPTPSGGVRLKWRSDTGGQPFDDRQSPPAGQSPAAPAFSTDRPQEAHP</sequence>
<dbReference type="GO" id="GO:0015833">
    <property type="term" value="P:peptide transport"/>
    <property type="evidence" value="ECO:0007669"/>
    <property type="project" value="InterPro"/>
</dbReference>
<dbReference type="GO" id="GO:0016887">
    <property type="term" value="F:ATP hydrolysis activity"/>
    <property type="evidence" value="ECO:0007669"/>
    <property type="project" value="InterPro"/>
</dbReference>
<dbReference type="PROSITE" id="PS00211">
    <property type="entry name" value="ABC_TRANSPORTER_1"/>
    <property type="match status" value="2"/>
</dbReference>
<evidence type="ECO:0000256" key="5">
    <source>
        <dbReference type="ARBA" id="ARBA00022840"/>
    </source>
</evidence>
<dbReference type="Gene3D" id="3.40.50.300">
    <property type="entry name" value="P-loop containing nucleotide triphosphate hydrolases"/>
    <property type="match status" value="2"/>
</dbReference>
<evidence type="ECO:0000256" key="3">
    <source>
        <dbReference type="ARBA" id="ARBA00022475"/>
    </source>
</evidence>
<evidence type="ECO:0000313" key="8">
    <source>
        <dbReference type="EMBL" id="CAB3732839.1"/>
    </source>
</evidence>
<dbReference type="Pfam" id="PF08352">
    <property type="entry name" value="oligo_HPY"/>
    <property type="match status" value="2"/>
</dbReference>
<gene>
    <name evidence="8" type="primary">gsiA_12</name>
    <name evidence="8" type="ORF">LMG3458_05004</name>
</gene>
<dbReference type="CDD" id="cd03257">
    <property type="entry name" value="ABC_NikE_OppD_transporters"/>
    <property type="match status" value="2"/>
</dbReference>